<dbReference type="PANTHER" id="PTHR47083">
    <property type="entry name" value="TESTIS-EXPRESSED PROTEIN 11"/>
    <property type="match status" value="1"/>
</dbReference>
<protein>
    <submittedName>
        <fullName evidence="1">Uncharacterized protein</fullName>
    </submittedName>
</protein>
<dbReference type="InterPro" id="IPR042861">
    <property type="entry name" value="TEX11"/>
</dbReference>
<dbReference type="Proteomes" id="UP000335636">
    <property type="component" value="Unassembled WGS sequence"/>
</dbReference>
<reference evidence="1" key="1">
    <citation type="submission" date="2019-04" db="EMBL/GenBank/DDBJ databases">
        <authorList>
            <person name="Alioto T."/>
            <person name="Alioto T."/>
        </authorList>
    </citation>
    <scope>NUCLEOTIDE SEQUENCE [LARGE SCALE GENOMIC DNA]</scope>
</reference>
<dbReference type="GO" id="GO:0007060">
    <property type="term" value="P:male meiosis chromosome segregation"/>
    <property type="evidence" value="ECO:0007669"/>
    <property type="project" value="TreeGrafter"/>
</dbReference>
<feature type="non-terminal residue" evidence="1">
    <location>
        <position position="49"/>
    </location>
</feature>
<organism evidence="1 2">
    <name type="scientific">Marmota monax</name>
    <name type="common">Woodchuck</name>
    <dbReference type="NCBI Taxonomy" id="9995"/>
    <lineage>
        <taxon>Eukaryota</taxon>
        <taxon>Metazoa</taxon>
        <taxon>Chordata</taxon>
        <taxon>Craniata</taxon>
        <taxon>Vertebrata</taxon>
        <taxon>Euteleostomi</taxon>
        <taxon>Mammalia</taxon>
        <taxon>Eutheria</taxon>
        <taxon>Euarchontoglires</taxon>
        <taxon>Glires</taxon>
        <taxon>Rodentia</taxon>
        <taxon>Sciuromorpha</taxon>
        <taxon>Sciuridae</taxon>
        <taxon>Xerinae</taxon>
        <taxon>Marmotini</taxon>
        <taxon>Marmota</taxon>
    </lineage>
</organism>
<evidence type="ECO:0000313" key="1">
    <source>
        <dbReference type="EMBL" id="VTJ85807.1"/>
    </source>
</evidence>
<dbReference type="AlphaFoldDB" id="A0A5E4CVG4"/>
<feature type="non-terminal residue" evidence="1">
    <location>
        <position position="1"/>
    </location>
</feature>
<dbReference type="GO" id="GO:0000801">
    <property type="term" value="C:central element"/>
    <property type="evidence" value="ECO:0007669"/>
    <property type="project" value="TreeGrafter"/>
</dbReference>
<accession>A0A5E4CVG4</accession>
<dbReference type="GO" id="GO:0007131">
    <property type="term" value="P:reciprocal meiotic recombination"/>
    <property type="evidence" value="ECO:0007669"/>
    <property type="project" value="TreeGrafter"/>
</dbReference>
<proteinExistence type="predicted"/>
<evidence type="ECO:0000313" key="2">
    <source>
        <dbReference type="Proteomes" id="UP000335636"/>
    </source>
</evidence>
<comment type="caution">
    <text evidence="1">The sequence shown here is derived from an EMBL/GenBank/DDBJ whole genome shotgun (WGS) entry which is preliminary data.</text>
</comment>
<dbReference type="EMBL" id="CABDUW010002184">
    <property type="protein sequence ID" value="VTJ85807.1"/>
    <property type="molecule type" value="Genomic_DNA"/>
</dbReference>
<dbReference type="GO" id="GO:0007130">
    <property type="term" value="P:synaptonemal complex assembly"/>
    <property type="evidence" value="ECO:0007669"/>
    <property type="project" value="TreeGrafter"/>
</dbReference>
<gene>
    <name evidence="1" type="ORF">MONAX_5E012233</name>
</gene>
<dbReference type="PANTHER" id="PTHR47083:SF1">
    <property type="entry name" value="TESTIS-EXPRESSED PROTEIN 11"/>
    <property type="match status" value="1"/>
</dbReference>
<sequence>DFSQDPCETLLLLYEFEVKAKMKDPSLDSFLESVWELPHLESKTFETIA</sequence>
<keyword evidence="2" id="KW-1185">Reference proteome</keyword>
<name>A0A5E4CVG4_MARMO</name>